<dbReference type="Proteomes" id="UP001056291">
    <property type="component" value="Chromosome"/>
</dbReference>
<dbReference type="InterPro" id="IPR023772">
    <property type="entry name" value="DNA-bd_HTH_TetR-type_CS"/>
</dbReference>
<organism evidence="6 7">
    <name type="scientific">Sneathiella marina</name>
    <dbReference type="NCBI Taxonomy" id="2950108"/>
    <lineage>
        <taxon>Bacteria</taxon>
        <taxon>Pseudomonadati</taxon>
        <taxon>Pseudomonadota</taxon>
        <taxon>Alphaproteobacteria</taxon>
        <taxon>Sneathiellales</taxon>
        <taxon>Sneathiellaceae</taxon>
        <taxon>Sneathiella</taxon>
    </lineage>
</organism>
<sequence>MQEKKKRMTNAERTLAMRVNLLDVARRLFSEKGYGATSTPEIVAAAKVTRGALYHHFEDKLALFRAVVEREAERVADAIQEEDSAGDDILNTLKIGSEAYFKAMQEPGRSHLLLVEGPAVLGLREMNNIMAARDGEQLRLGLQGLLQHDPNLPLDALSDVLAAAFDRAAYAVAEGRAEEKYRQALDSILTAIYRNASK</sequence>
<evidence type="ECO:0000313" key="6">
    <source>
        <dbReference type="EMBL" id="USG62931.1"/>
    </source>
</evidence>
<dbReference type="Pfam" id="PF00440">
    <property type="entry name" value="TetR_N"/>
    <property type="match status" value="1"/>
</dbReference>
<dbReference type="EMBL" id="CP098747">
    <property type="protein sequence ID" value="USG62931.1"/>
    <property type="molecule type" value="Genomic_DNA"/>
</dbReference>
<reference evidence="6" key="1">
    <citation type="submission" date="2022-06" db="EMBL/GenBank/DDBJ databases">
        <title>Sneathiella actinostolidae sp. nov., isolated from a sea anemonein the Western Pacific Ocean.</title>
        <authorList>
            <person name="Wei M.J."/>
        </authorList>
    </citation>
    <scope>NUCLEOTIDE SEQUENCE</scope>
    <source>
        <strain evidence="6">PHK-P5</strain>
    </source>
</reference>
<gene>
    <name evidence="6" type="ORF">NBZ79_08065</name>
</gene>
<feature type="domain" description="HTH tetR-type" evidence="5">
    <location>
        <begin position="15"/>
        <end position="75"/>
    </location>
</feature>
<dbReference type="InterPro" id="IPR049484">
    <property type="entry name" value="Rv0078-like_C"/>
</dbReference>
<dbReference type="Gene3D" id="1.10.357.10">
    <property type="entry name" value="Tetracycline Repressor, domain 2"/>
    <property type="match status" value="1"/>
</dbReference>
<dbReference type="InterPro" id="IPR009057">
    <property type="entry name" value="Homeodomain-like_sf"/>
</dbReference>
<keyword evidence="3" id="KW-0804">Transcription</keyword>
<keyword evidence="7" id="KW-1185">Reference proteome</keyword>
<keyword evidence="1" id="KW-0805">Transcription regulation</keyword>
<proteinExistence type="predicted"/>
<protein>
    <submittedName>
        <fullName evidence="6">TetR/AcrR family transcriptional regulator</fullName>
    </submittedName>
</protein>
<evidence type="ECO:0000256" key="4">
    <source>
        <dbReference type="PROSITE-ProRule" id="PRU00335"/>
    </source>
</evidence>
<name>A0ABY4W6W6_9PROT</name>
<dbReference type="PROSITE" id="PS50977">
    <property type="entry name" value="HTH_TETR_2"/>
    <property type="match status" value="1"/>
</dbReference>
<dbReference type="InterPro" id="IPR050109">
    <property type="entry name" value="HTH-type_TetR-like_transc_reg"/>
</dbReference>
<dbReference type="Pfam" id="PF21351">
    <property type="entry name" value="TetR_C_41"/>
    <property type="match status" value="1"/>
</dbReference>
<dbReference type="PANTHER" id="PTHR30055:SF234">
    <property type="entry name" value="HTH-TYPE TRANSCRIPTIONAL REGULATOR BETI"/>
    <property type="match status" value="1"/>
</dbReference>
<keyword evidence="2 4" id="KW-0238">DNA-binding</keyword>
<dbReference type="RefSeq" id="WP_251937234.1">
    <property type="nucleotide sequence ID" value="NZ_CP098747.1"/>
</dbReference>
<evidence type="ECO:0000259" key="5">
    <source>
        <dbReference type="PROSITE" id="PS50977"/>
    </source>
</evidence>
<evidence type="ECO:0000256" key="3">
    <source>
        <dbReference type="ARBA" id="ARBA00023163"/>
    </source>
</evidence>
<evidence type="ECO:0000256" key="1">
    <source>
        <dbReference type="ARBA" id="ARBA00023015"/>
    </source>
</evidence>
<accession>A0ABY4W6W6</accession>
<dbReference type="InterPro" id="IPR001647">
    <property type="entry name" value="HTH_TetR"/>
</dbReference>
<evidence type="ECO:0000256" key="2">
    <source>
        <dbReference type="ARBA" id="ARBA00023125"/>
    </source>
</evidence>
<evidence type="ECO:0000313" key="7">
    <source>
        <dbReference type="Proteomes" id="UP001056291"/>
    </source>
</evidence>
<dbReference type="PRINTS" id="PR00455">
    <property type="entry name" value="HTHTETR"/>
</dbReference>
<feature type="DNA-binding region" description="H-T-H motif" evidence="4">
    <location>
        <begin position="38"/>
        <end position="57"/>
    </location>
</feature>
<dbReference type="PANTHER" id="PTHR30055">
    <property type="entry name" value="HTH-TYPE TRANSCRIPTIONAL REGULATOR RUTR"/>
    <property type="match status" value="1"/>
</dbReference>
<dbReference type="SUPFAM" id="SSF46689">
    <property type="entry name" value="Homeodomain-like"/>
    <property type="match status" value="1"/>
</dbReference>
<dbReference type="PROSITE" id="PS01081">
    <property type="entry name" value="HTH_TETR_1"/>
    <property type="match status" value="1"/>
</dbReference>